<protein>
    <submittedName>
        <fullName evidence="1">Uncharacterized protein</fullName>
    </submittedName>
</protein>
<accession>A0ACC3AD16</accession>
<sequence length="417" mass="47988">MAPVKNKLSELRMGPRKLTRFKPPTSHTTAEWNEIKPAFTRLYIGERRPLKEVQRILKQKHNFAATEKMLKTHITRWKIGKNRNERENHHALRIFWRERKEGHRVSMRIREQPTTLEDALKHFTKKGIVDEDDLRDRLPKSPTPSTISYTVENSDEVACENEDLESTSHWHRSSHQYDEGFEVGDSRMLDDSTLAEDVPYVSAHDNRTHLFHNNQSDETLARQLQRRLTLEDGRAWTNHDDPSSDIFNQLKNTVLQHLEDLLTMTLNGVRPKPPDFGPKCKGKAILNDFTSAVQKKDAVEAVACYDRGLDMMDEMTKTFDPFSIVYICELMRIALVSNNEAMPMKMLHYVSKLESSDHPLPLLVSSVMQATGDDSTCRGLLDLVYCRAMERAISTPGVEKGVIEALNRRYAIFCSQG</sequence>
<organism evidence="1 2">
    <name type="scientific">Neophaeococcomyces mojaviensis</name>
    <dbReference type="NCBI Taxonomy" id="3383035"/>
    <lineage>
        <taxon>Eukaryota</taxon>
        <taxon>Fungi</taxon>
        <taxon>Dikarya</taxon>
        <taxon>Ascomycota</taxon>
        <taxon>Pezizomycotina</taxon>
        <taxon>Eurotiomycetes</taxon>
        <taxon>Chaetothyriomycetidae</taxon>
        <taxon>Chaetothyriales</taxon>
        <taxon>Chaetothyriales incertae sedis</taxon>
        <taxon>Neophaeococcomyces</taxon>
    </lineage>
</organism>
<keyword evidence="2" id="KW-1185">Reference proteome</keyword>
<comment type="caution">
    <text evidence="1">The sequence shown here is derived from an EMBL/GenBank/DDBJ whole genome shotgun (WGS) entry which is preliminary data.</text>
</comment>
<gene>
    <name evidence="1" type="ORF">H2198_002917</name>
</gene>
<proteinExistence type="predicted"/>
<dbReference type="Proteomes" id="UP001172386">
    <property type="component" value="Unassembled WGS sequence"/>
</dbReference>
<evidence type="ECO:0000313" key="1">
    <source>
        <dbReference type="EMBL" id="KAJ9659848.1"/>
    </source>
</evidence>
<dbReference type="EMBL" id="JAPDRQ010000036">
    <property type="protein sequence ID" value="KAJ9659848.1"/>
    <property type="molecule type" value="Genomic_DNA"/>
</dbReference>
<reference evidence="1" key="1">
    <citation type="submission" date="2022-10" db="EMBL/GenBank/DDBJ databases">
        <title>Culturing micro-colonial fungi from biological soil crusts in the Mojave desert and describing Neophaeococcomyces mojavensis, and introducing the new genera and species Taxawa tesnikishii.</title>
        <authorList>
            <person name="Kurbessoian T."/>
            <person name="Stajich J.E."/>
        </authorList>
    </citation>
    <scope>NUCLEOTIDE SEQUENCE</scope>
    <source>
        <strain evidence="1">JES_112</strain>
    </source>
</reference>
<name>A0ACC3AD16_9EURO</name>
<evidence type="ECO:0000313" key="2">
    <source>
        <dbReference type="Proteomes" id="UP001172386"/>
    </source>
</evidence>